<gene>
    <name evidence="2" type="ORF">APHMUC_1085</name>
</gene>
<evidence type="ECO:0000313" key="2">
    <source>
        <dbReference type="EMBL" id="KJV65068.1"/>
    </source>
</evidence>
<organism evidence="2 3">
    <name type="scientific">Anaplasma phagocytophilum str. ApMUC09</name>
    <dbReference type="NCBI Taxonomy" id="1359152"/>
    <lineage>
        <taxon>Bacteria</taxon>
        <taxon>Pseudomonadati</taxon>
        <taxon>Pseudomonadota</taxon>
        <taxon>Alphaproteobacteria</taxon>
        <taxon>Rickettsiales</taxon>
        <taxon>Anaplasmataceae</taxon>
        <taxon>Anaplasma</taxon>
        <taxon>phagocytophilum group</taxon>
    </lineage>
</organism>
<dbReference type="AlphaFoldDB" id="A0A0F3NAH2"/>
<keyword evidence="1" id="KW-0812">Transmembrane</keyword>
<protein>
    <submittedName>
        <fullName evidence="2">Uncharacterized protein</fullName>
    </submittedName>
</protein>
<comment type="caution">
    <text evidence="2">The sequence shown here is derived from an EMBL/GenBank/DDBJ whole genome shotgun (WGS) entry which is preliminary data.</text>
</comment>
<sequence>MSVMSRMAMVRKKVSGNKFLSTSGKLIPLCTFYGVLKEFLYIVPLILRITYIRGYIIALFMDRLFDRRDNCFLRYWES</sequence>
<accession>A0A0F3NAH2</accession>
<dbReference type="EMBL" id="LANV01000001">
    <property type="protein sequence ID" value="KJV65068.1"/>
    <property type="molecule type" value="Genomic_DNA"/>
</dbReference>
<evidence type="ECO:0000313" key="3">
    <source>
        <dbReference type="Proteomes" id="UP000033441"/>
    </source>
</evidence>
<proteinExistence type="predicted"/>
<name>A0A0F3NAH2_ANAPH</name>
<keyword evidence="1" id="KW-0472">Membrane</keyword>
<feature type="transmembrane region" description="Helical" evidence="1">
    <location>
        <begin position="39"/>
        <end position="60"/>
    </location>
</feature>
<dbReference type="PATRIC" id="fig|1359152.3.peg.1139"/>
<keyword evidence="1" id="KW-1133">Transmembrane helix</keyword>
<reference evidence="2 3" key="1">
    <citation type="submission" date="2015-02" db="EMBL/GenBank/DDBJ databases">
        <title>Genome Sequencing of Rickettsiales.</title>
        <authorList>
            <person name="Daugherty S.C."/>
            <person name="Su Q."/>
            <person name="Abolude K."/>
            <person name="Beier-Sexton M."/>
            <person name="Carlyon J.A."/>
            <person name="Carter R."/>
            <person name="Day N.P."/>
            <person name="Dumler S.J."/>
            <person name="Dyachenko V."/>
            <person name="Godinez A."/>
            <person name="Kurtti T.J."/>
            <person name="Lichay M."/>
            <person name="Mullins K.E."/>
            <person name="Ott S."/>
            <person name="Pappas-Brown V."/>
            <person name="Paris D.H."/>
            <person name="Patel P."/>
            <person name="Richards A.L."/>
            <person name="Sadzewicz L."/>
            <person name="Sears K."/>
            <person name="Seidman D."/>
            <person name="Sengamalay N."/>
            <person name="Stenos J."/>
            <person name="Tallon L.J."/>
            <person name="Vincent G."/>
            <person name="Fraser C.M."/>
            <person name="Munderloh U."/>
            <person name="Dunning-Hotopp J.C."/>
        </authorList>
    </citation>
    <scope>NUCLEOTIDE SEQUENCE [LARGE SCALE GENOMIC DNA]</scope>
    <source>
        <strain evidence="2 3">ApMUC09</strain>
    </source>
</reference>
<dbReference type="Proteomes" id="UP000033441">
    <property type="component" value="Unassembled WGS sequence"/>
</dbReference>
<evidence type="ECO:0000256" key="1">
    <source>
        <dbReference type="SAM" id="Phobius"/>
    </source>
</evidence>